<organism evidence="2 3">
    <name type="scientific">Aquimarina aggregata</name>
    <dbReference type="NCBI Taxonomy" id="1642818"/>
    <lineage>
        <taxon>Bacteria</taxon>
        <taxon>Pseudomonadati</taxon>
        <taxon>Bacteroidota</taxon>
        <taxon>Flavobacteriia</taxon>
        <taxon>Flavobacteriales</taxon>
        <taxon>Flavobacteriaceae</taxon>
        <taxon>Aquimarina</taxon>
    </lineage>
</organism>
<proteinExistence type="predicted"/>
<sequence>MQNTIINIKITQKVIMFKVVCIFSIFLISCSNNTTRKDNTSSPTAESTKNNLKNNVNSASDPIKTNEQIITEIRQLYKETLDNKHSYHHQDLDDFENSSEGGQLTIFKSDKKIRLIETVYFGHLGKVKHEFYFLDDKLYFMYSQEHAYNAPPTQPEFDDTKTSVEESRFYFWDNKMIRWIKPDGQHVDSKSAEFDKELKRTMEIATKTLETSYKNSLSNPTIKEEIDHFICFKNNDGNTPNITIGYSKKEIALNVRYEGQKDAMRLQFVKKEFKEGHPSYTTTYNELVYSESRGPEINGRYEIIHSGVWDYVKYTRGRDSKVFNFTIIHDKSYQKTPCF</sequence>
<evidence type="ECO:0000313" key="2">
    <source>
        <dbReference type="EMBL" id="KZS38076.1"/>
    </source>
</evidence>
<accession>A0A162WG87</accession>
<evidence type="ECO:0000313" key="3">
    <source>
        <dbReference type="Proteomes" id="UP000076715"/>
    </source>
</evidence>
<reference evidence="2 3" key="1">
    <citation type="submission" date="2016-01" db="EMBL/GenBank/DDBJ databases">
        <title>The draft genome sequence of Aquimarina sp. RZW4-3-2.</title>
        <authorList>
            <person name="Wang Y."/>
        </authorList>
    </citation>
    <scope>NUCLEOTIDE SEQUENCE [LARGE SCALE GENOMIC DNA]</scope>
    <source>
        <strain evidence="2 3">RZW4-3-2</strain>
    </source>
</reference>
<dbReference type="EMBL" id="LQRT01000060">
    <property type="protein sequence ID" value="KZS38076.1"/>
    <property type="molecule type" value="Genomic_DNA"/>
</dbReference>
<dbReference type="Proteomes" id="UP000076715">
    <property type="component" value="Unassembled WGS sequence"/>
</dbReference>
<evidence type="ECO:0000256" key="1">
    <source>
        <dbReference type="SAM" id="MobiDB-lite"/>
    </source>
</evidence>
<keyword evidence="3" id="KW-1185">Reference proteome</keyword>
<protein>
    <submittedName>
        <fullName evidence="2">Uncharacterized protein</fullName>
    </submittedName>
</protein>
<dbReference type="STRING" id="1642818.AWE51_18700"/>
<comment type="caution">
    <text evidence="2">The sequence shown here is derived from an EMBL/GenBank/DDBJ whole genome shotgun (WGS) entry which is preliminary data.</text>
</comment>
<name>A0A162WG87_9FLAO</name>
<gene>
    <name evidence="2" type="ORF">AWE51_18700</name>
</gene>
<dbReference type="AlphaFoldDB" id="A0A162WG87"/>
<feature type="region of interest" description="Disordered" evidence="1">
    <location>
        <begin position="35"/>
        <end position="60"/>
    </location>
</feature>